<sequence>MVSRNQRSSCQVKKKDAAGSFQAAFPLAAQQVNSQRELEELQKLAGNAMHVRSVLTAILIVLKSMDPILMMQYLKR</sequence>
<reference evidence="1" key="1">
    <citation type="submission" date="2022-10" db="EMBL/GenBank/DDBJ databases">
        <authorList>
            <person name="Chen Y."/>
            <person name="Dougan E. K."/>
            <person name="Chan C."/>
            <person name="Rhodes N."/>
            <person name="Thang M."/>
        </authorList>
    </citation>
    <scope>NUCLEOTIDE SEQUENCE</scope>
</reference>
<evidence type="ECO:0000313" key="2">
    <source>
        <dbReference type="EMBL" id="CAL1162665.1"/>
    </source>
</evidence>
<dbReference type="EMBL" id="CAMXCT030004487">
    <property type="protein sequence ID" value="CAL4796602.1"/>
    <property type="molecule type" value="Genomic_DNA"/>
</dbReference>
<reference evidence="2" key="2">
    <citation type="submission" date="2024-04" db="EMBL/GenBank/DDBJ databases">
        <authorList>
            <person name="Chen Y."/>
            <person name="Shah S."/>
            <person name="Dougan E. K."/>
            <person name="Thang M."/>
            <person name="Chan C."/>
        </authorList>
    </citation>
    <scope>NUCLEOTIDE SEQUENCE [LARGE SCALE GENOMIC DNA]</scope>
</reference>
<keyword evidence="3" id="KW-1185">Reference proteome</keyword>
<proteinExistence type="predicted"/>
<organism evidence="1">
    <name type="scientific">Cladocopium goreaui</name>
    <dbReference type="NCBI Taxonomy" id="2562237"/>
    <lineage>
        <taxon>Eukaryota</taxon>
        <taxon>Sar</taxon>
        <taxon>Alveolata</taxon>
        <taxon>Dinophyceae</taxon>
        <taxon>Suessiales</taxon>
        <taxon>Symbiodiniaceae</taxon>
        <taxon>Cladocopium</taxon>
    </lineage>
</organism>
<evidence type="ECO:0000313" key="3">
    <source>
        <dbReference type="Proteomes" id="UP001152797"/>
    </source>
</evidence>
<accession>A0A9P1DFJ0</accession>
<protein>
    <submittedName>
        <fullName evidence="1">Uncharacterized protein</fullName>
    </submittedName>
</protein>
<gene>
    <name evidence="1" type="ORF">C1SCF055_LOCUS34661</name>
</gene>
<dbReference type="EMBL" id="CAMXCT020004487">
    <property type="protein sequence ID" value="CAL1162665.1"/>
    <property type="molecule type" value="Genomic_DNA"/>
</dbReference>
<comment type="caution">
    <text evidence="1">The sequence shown here is derived from an EMBL/GenBank/DDBJ whole genome shotgun (WGS) entry which is preliminary data.</text>
</comment>
<dbReference type="EMBL" id="CAMXCT010004487">
    <property type="protein sequence ID" value="CAI4009290.1"/>
    <property type="molecule type" value="Genomic_DNA"/>
</dbReference>
<dbReference type="Proteomes" id="UP001152797">
    <property type="component" value="Unassembled WGS sequence"/>
</dbReference>
<evidence type="ECO:0000313" key="1">
    <source>
        <dbReference type="EMBL" id="CAI4009290.1"/>
    </source>
</evidence>
<dbReference type="AlphaFoldDB" id="A0A9P1DFJ0"/>
<name>A0A9P1DFJ0_9DINO</name>